<sequence>MTTWPAREGGTIEITRTGPLLDIRVRDGSGRTIATVTRRAGERLPKPVPHPR</sequence>
<dbReference type="EMBL" id="BMVC01000035">
    <property type="protein sequence ID" value="GHD19625.1"/>
    <property type="molecule type" value="Genomic_DNA"/>
</dbReference>
<comment type="caution">
    <text evidence="1">The sequence shown here is derived from an EMBL/GenBank/DDBJ whole genome shotgun (WGS) entry which is preliminary data.</text>
</comment>
<reference evidence="1" key="1">
    <citation type="journal article" date="2014" name="Int. J. Syst. Evol. Microbiol.">
        <title>Complete genome sequence of Corynebacterium casei LMG S-19264T (=DSM 44701T), isolated from a smear-ripened cheese.</title>
        <authorList>
            <consortium name="US DOE Joint Genome Institute (JGI-PGF)"/>
            <person name="Walter F."/>
            <person name="Albersmeier A."/>
            <person name="Kalinowski J."/>
            <person name="Ruckert C."/>
        </authorList>
    </citation>
    <scope>NUCLEOTIDE SEQUENCE</scope>
    <source>
        <strain evidence="1">JCM 4637</strain>
    </source>
</reference>
<evidence type="ECO:0000313" key="2">
    <source>
        <dbReference type="Proteomes" id="UP000638353"/>
    </source>
</evidence>
<protein>
    <submittedName>
        <fullName evidence="1">Uncharacterized protein</fullName>
    </submittedName>
</protein>
<dbReference type="AlphaFoldDB" id="A0A918XAD6"/>
<accession>A0A918XAD6</accession>
<dbReference type="Proteomes" id="UP000638353">
    <property type="component" value="Unassembled WGS sequence"/>
</dbReference>
<name>A0A918XAD6_9ACTN</name>
<proteinExistence type="predicted"/>
<organism evidence="1 2">
    <name type="scientific">Streptomyces finlayi</name>
    <dbReference type="NCBI Taxonomy" id="67296"/>
    <lineage>
        <taxon>Bacteria</taxon>
        <taxon>Bacillati</taxon>
        <taxon>Actinomycetota</taxon>
        <taxon>Actinomycetes</taxon>
        <taxon>Kitasatosporales</taxon>
        <taxon>Streptomycetaceae</taxon>
        <taxon>Streptomyces</taxon>
    </lineage>
</organism>
<evidence type="ECO:0000313" key="1">
    <source>
        <dbReference type="EMBL" id="GHD19625.1"/>
    </source>
</evidence>
<gene>
    <name evidence="1" type="ORF">GCM10010334_83480</name>
</gene>
<reference evidence="1" key="2">
    <citation type="submission" date="2020-09" db="EMBL/GenBank/DDBJ databases">
        <authorList>
            <person name="Sun Q."/>
            <person name="Ohkuma M."/>
        </authorList>
    </citation>
    <scope>NUCLEOTIDE SEQUENCE</scope>
    <source>
        <strain evidence="1">JCM 4637</strain>
    </source>
</reference>